<dbReference type="GO" id="GO:0003690">
    <property type="term" value="F:double-stranded DNA binding"/>
    <property type="evidence" value="ECO:0007669"/>
    <property type="project" value="TreeGrafter"/>
</dbReference>
<keyword evidence="1" id="KW-0804">Transcription</keyword>
<dbReference type="GO" id="GO:0000439">
    <property type="term" value="C:transcription factor TFIIH core complex"/>
    <property type="evidence" value="ECO:0007669"/>
    <property type="project" value="InterPro"/>
</dbReference>
<protein>
    <recommendedName>
        <fullName evidence="1">General transcription factor IIH subunit 4</fullName>
    </recommendedName>
</protein>
<keyword evidence="1" id="KW-0539">Nucleus</keyword>
<feature type="region of interest" description="Disordered" evidence="2">
    <location>
        <begin position="603"/>
        <end position="653"/>
    </location>
</feature>
<feature type="compositionally biased region" description="Low complexity" evidence="2">
    <location>
        <begin position="393"/>
        <end position="410"/>
    </location>
</feature>
<feature type="compositionally biased region" description="Basic and acidic residues" evidence="2">
    <location>
        <begin position="315"/>
        <end position="333"/>
    </location>
</feature>
<dbReference type="Pfam" id="PF03849">
    <property type="entry name" value="Tfb2"/>
    <property type="match status" value="1"/>
</dbReference>
<accession>A0A0F7UMP1</accession>
<dbReference type="GO" id="GO:0005675">
    <property type="term" value="C:transcription factor TFIIH holo complex"/>
    <property type="evidence" value="ECO:0007669"/>
    <property type="project" value="TreeGrafter"/>
</dbReference>
<feature type="region of interest" description="Disordered" evidence="2">
    <location>
        <begin position="301"/>
        <end position="356"/>
    </location>
</feature>
<feature type="compositionally biased region" description="Gly residues" evidence="2">
    <location>
        <begin position="603"/>
        <end position="612"/>
    </location>
</feature>
<sequence length="904" mass="96475">MVGAIVRPSLEPSSDASAASARASENSASLTQARSDHLSSSLCGGSREGASPFASRSLPRSHATGASGSGHDRGGHRGSAIYVENIGLYDYIFSLPAAIPHYLFSFTPSCVACFASLCELDRLILLRLLFIQQHVSERAMRLWVGPGSAGDLRRSLQRLVSPCRMLVASVQDASAAKQPSDRTKQAASGESSESPHTSAPSRPSQASSGRPGSQAQHLTTQYSLAAPLKQTLLQYVLGGPSRPAAPFLRLPAEDSFQFPTKGELVNHSRKQWDALLRFSVEGERDLFACVEERSNGGIVLRETHLEGGRAQSAKPADEKSREGEGGPSDERGGGADGYTTGAKKRRKSDKLATPGPCEDLVKVLNRRRLLCRRTKSRRSLLTLPVSPSPPPSSSLSSAVSPAASLHPPAAQPAPAAASAAAMSREAFSWILKDLKSQVNSLVVEFLFLLDGGVLTNAAHDAGGRSNGPLHSAPAAGAAADREQKSNGYAKRQQTGHAAGAAGHRADLSGKEEGREGGSANRIEAATNDMKEVLLLILALGQASVGQPISLRHLSPAQRRFIIFAINIGLVWAPPVSCSAPYVLAAPYALLLRPDKGGHSFAGAVGGGPGAQGTPGPPAATQPGASRGTGMAAGPQGEVVHRPGSLGGGKLQEGEKETETLAVLDITFFPLVRDDEEGDSTRLDPAVRSSNSASSLLLSSSTSSASSSPFSMMGMEAGMLVQSNFKVYVYTASALQLSVLSHLCELQARMPNLIVGILTRASVLAAYKSGITADQIIRFLEAHAHPVVLERKLRTNAPLLPENVTIQLRMWEAERMRLSLYPAVLLKKWDAQFMPELFQRSVRWAVGKNFAIYFTPWPEDPNSEEFRQWMQKEKYLAIHADYKPEMVEKIRDVRDSIIKQQAGKT</sequence>
<evidence type="ECO:0000313" key="3">
    <source>
        <dbReference type="EMBL" id="CEL69457.1"/>
    </source>
</evidence>
<feature type="compositionally biased region" description="Polar residues" evidence="2">
    <location>
        <begin position="185"/>
        <end position="217"/>
    </location>
</feature>
<feature type="compositionally biased region" description="Polar residues" evidence="2">
    <location>
        <begin position="30"/>
        <end position="43"/>
    </location>
</feature>
<feature type="region of interest" description="Disordered" evidence="2">
    <location>
        <begin position="381"/>
        <end position="410"/>
    </location>
</feature>
<proteinExistence type="inferred from homology"/>
<feature type="region of interest" description="Disordered" evidence="2">
    <location>
        <begin position="171"/>
        <end position="217"/>
    </location>
</feature>
<dbReference type="PANTHER" id="PTHR13152">
    <property type="entry name" value="TFIIH, POLYPEPTIDE 4"/>
    <property type="match status" value="1"/>
</dbReference>
<keyword evidence="1" id="KW-0234">DNA repair</keyword>
<dbReference type="EMBL" id="LN714485">
    <property type="protein sequence ID" value="CEL69457.1"/>
    <property type="molecule type" value="Genomic_DNA"/>
</dbReference>
<dbReference type="PANTHER" id="PTHR13152:SF0">
    <property type="entry name" value="GENERAL TRANSCRIPTION FACTOR IIH SUBUNIT 4"/>
    <property type="match status" value="1"/>
</dbReference>
<comment type="subcellular location">
    <subcellularLocation>
        <location evidence="1">Nucleus</location>
    </subcellularLocation>
</comment>
<feature type="region of interest" description="Disordered" evidence="2">
    <location>
        <begin position="464"/>
        <end position="518"/>
    </location>
</feature>
<organism evidence="3">
    <name type="scientific">Neospora caninum (strain Liverpool)</name>
    <dbReference type="NCBI Taxonomy" id="572307"/>
    <lineage>
        <taxon>Eukaryota</taxon>
        <taxon>Sar</taxon>
        <taxon>Alveolata</taxon>
        <taxon>Apicomplexa</taxon>
        <taxon>Conoidasida</taxon>
        <taxon>Coccidia</taxon>
        <taxon>Eucoccidiorida</taxon>
        <taxon>Eimeriorina</taxon>
        <taxon>Sarcocystidae</taxon>
        <taxon>Neospora</taxon>
    </lineage>
</organism>
<comment type="similarity">
    <text evidence="1">Belongs to the TFB2 family.</text>
</comment>
<evidence type="ECO:0000256" key="2">
    <source>
        <dbReference type="SAM" id="MobiDB-lite"/>
    </source>
</evidence>
<feature type="compositionally biased region" description="Basic and acidic residues" evidence="2">
    <location>
        <begin position="503"/>
        <end position="515"/>
    </location>
</feature>
<dbReference type="GO" id="GO:0006289">
    <property type="term" value="P:nucleotide-excision repair"/>
    <property type="evidence" value="ECO:0007669"/>
    <property type="project" value="InterPro"/>
</dbReference>
<comment type="function">
    <text evidence="1">Component of the general transcription and DNA repair factor IIH (TFIIH) core complex which is involved in general and transcription-coupled nucleotide excision repair (NER) of damaged DNA.</text>
</comment>
<keyword evidence="1" id="KW-0805">Transcription regulation</keyword>
<keyword evidence="1" id="KW-0227">DNA damage</keyword>
<feature type="region of interest" description="Disordered" evidence="2">
    <location>
        <begin position="1"/>
        <end position="74"/>
    </location>
</feature>
<dbReference type="AlphaFoldDB" id="A0A0F7UMP1"/>
<evidence type="ECO:0000256" key="1">
    <source>
        <dbReference type="RuleBase" id="RU364024"/>
    </source>
</evidence>
<reference evidence="3" key="1">
    <citation type="journal article" date="2015" name="PLoS ONE">
        <title>Comprehensive Evaluation of Toxoplasma gondii VEG and Neospora caninum LIV Genomes with Tachyzoite Stage Transcriptome and Proteome Defines Novel Transcript Features.</title>
        <authorList>
            <person name="Ramaprasad A."/>
            <person name="Mourier T."/>
            <person name="Naeem R."/>
            <person name="Malas T.B."/>
            <person name="Moussa E."/>
            <person name="Panigrahi A."/>
            <person name="Vermont S.J."/>
            <person name="Otto T.D."/>
            <person name="Wastling J."/>
            <person name="Pain A."/>
        </authorList>
    </citation>
    <scope>NUCLEOTIDE SEQUENCE</scope>
    <source>
        <strain evidence="3">Liverpool</strain>
    </source>
</reference>
<name>A0A0F7UMP1_NEOCL</name>
<feature type="compositionally biased region" description="Low complexity" evidence="2">
    <location>
        <begin position="13"/>
        <end position="29"/>
    </location>
</feature>
<gene>
    <name evidence="3" type="ORF">BN1204_051680</name>
</gene>
<dbReference type="InterPro" id="IPR004598">
    <property type="entry name" value="TFIIH_p52/Tfb2"/>
</dbReference>
<dbReference type="GO" id="GO:0001671">
    <property type="term" value="F:ATPase activator activity"/>
    <property type="evidence" value="ECO:0007669"/>
    <property type="project" value="InterPro"/>
</dbReference>